<evidence type="ECO:0000313" key="2">
    <source>
        <dbReference type="EMBL" id="KDN70516.1"/>
    </source>
</evidence>
<gene>
    <name evidence="2" type="ORF">CSUB01_12627</name>
</gene>
<feature type="region of interest" description="Disordered" evidence="1">
    <location>
        <begin position="1"/>
        <end position="81"/>
    </location>
</feature>
<dbReference type="HOGENOM" id="CLU_933877_0_0_1"/>
<organism evidence="2 3">
    <name type="scientific">Colletotrichum sublineola</name>
    <name type="common">Sorghum anthracnose fungus</name>
    <dbReference type="NCBI Taxonomy" id="1173701"/>
    <lineage>
        <taxon>Eukaryota</taxon>
        <taxon>Fungi</taxon>
        <taxon>Dikarya</taxon>
        <taxon>Ascomycota</taxon>
        <taxon>Pezizomycotina</taxon>
        <taxon>Sordariomycetes</taxon>
        <taxon>Hypocreomycetidae</taxon>
        <taxon>Glomerellales</taxon>
        <taxon>Glomerellaceae</taxon>
        <taxon>Colletotrichum</taxon>
        <taxon>Colletotrichum graminicola species complex</taxon>
    </lineage>
</organism>
<dbReference type="EMBL" id="JMSE01000335">
    <property type="protein sequence ID" value="KDN70516.1"/>
    <property type="molecule type" value="Genomic_DNA"/>
</dbReference>
<comment type="caution">
    <text evidence="2">The sequence shown here is derived from an EMBL/GenBank/DDBJ whole genome shotgun (WGS) entry which is preliminary data.</text>
</comment>
<protein>
    <submittedName>
        <fullName evidence="2">Uncharacterized protein</fullName>
    </submittedName>
</protein>
<keyword evidence="3" id="KW-1185">Reference proteome</keyword>
<evidence type="ECO:0000313" key="3">
    <source>
        <dbReference type="Proteomes" id="UP000027238"/>
    </source>
</evidence>
<reference evidence="3" key="1">
    <citation type="journal article" date="2014" name="Genome Announc.">
        <title>Draft genome sequence of Colletotrichum sublineola, a destructive pathogen of cultivated sorghum.</title>
        <authorList>
            <person name="Baroncelli R."/>
            <person name="Sanz-Martin J.M."/>
            <person name="Rech G.E."/>
            <person name="Sukno S.A."/>
            <person name="Thon M.R."/>
        </authorList>
    </citation>
    <scope>NUCLEOTIDE SEQUENCE [LARGE SCALE GENOMIC DNA]</scope>
    <source>
        <strain evidence="3">TX430BB</strain>
    </source>
</reference>
<dbReference type="AlphaFoldDB" id="A0A066XXL1"/>
<evidence type="ECO:0000256" key="1">
    <source>
        <dbReference type="SAM" id="MobiDB-lite"/>
    </source>
</evidence>
<dbReference type="Proteomes" id="UP000027238">
    <property type="component" value="Unassembled WGS sequence"/>
</dbReference>
<sequence length="298" mass="32369">MASLGEDAAGSSQMPPLPASQVIHDANAEGTGSPPRSRPRVSKSDTVTPSPRLASALTPRRSTSRNGNYHPPLSSFEPYNPIQIPTHLKDFAFSGSPTGSSASSVFQFGGPHRPASPAGMQLDPLLYADMSFLDERTPMPPDQVQKKQMALLQQILIRESPFRPVCTEQRQPTEFSWALLVKHLTAFRPDFDPHSNILFASLLHRGQLLGCGYLGNNGEFTRTIGHMLALVRDKVVDEKESFRVEVCFAMRRGCADTDEYAYFAPCTPDAPDAPDAAEGGRVASPVIPHDVVTDANDG</sequence>
<proteinExistence type="predicted"/>
<accession>A0A066XXL1</accession>
<name>A0A066XXL1_COLSU</name>